<evidence type="ECO:0000256" key="1">
    <source>
        <dbReference type="PIRSR" id="PIRSR038925-1"/>
    </source>
</evidence>
<comment type="caution">
    <text evidence="5">The sequence shown here is derived from an EMBL/GenBank/DDBJ whole genome shotgun (WGS) entry which is preliminary data.</text>
</comment>
<dbReference type="Pfam" id="PF13784">
    <property type="entry name" value="Fic_N"/>
    <property type="match status" value="1"/>
</dbReference>
<feature type="active site" evidence="2">
    <location>
        <position position="238"/>
    </location>
</feature>
<evidence type="ECO:0000256" key="3">
    <source>
        <dbReference type="PIRSR" id="PIRSR640198-2"/>
    </source>
</evidence>
<dbReference type="PIRSF" id="PIRSF038925">
    <property type="entry name" value="AMP-prot_trans"/>
    <property type="match status" value="1"/>
</dbReference>
<dbReference type="SUPFAM" id="SSF140931">
    <property type="entry name" value="Fic-like"/>
    <property type="match status" value="1"/>
</dbReference>
<dbReference type="PROSITE" id="PS51459">
    <property type="entry name" value="FIDO"/>
    <property type="match status" value="1"/>
</dbReference>
<dbReference type="InterPro" id="IPR026287">
    <property type="entry name" value="SoFic-like"/>
</dbReference>
<keyword evidence="1" id="KW-0547">Nucleotide-binding</keyword>
<evidence type="ECO:0000313" key="6">
    <source>
        <dbReference type="Proteomes" id="UP000037193"/>
    </source>
</evidence>
<feature type="binding site" evidence="3">
    <location>
        <begin position="242"/>
        <end position="249"/>
    </location>
    <ligand>
        <name>ATP</name>
        <dbReference type="ChEBI" id="CHEBI:30616"/>
    </ligand>
</feature>
<dbReference type="Gene3D" id="1.10.3290.10">
    <property type="entry name" value="Fido-like domain"/>
    <property type="match status" value="1"/>
</dbReference>
<dbReference type="Pfam" id="PF02661">
    <property type="entry name" value="Fic"/>
    <property type="match status" value="1"/>
</dbReference>
<evidence type="ECO:0000259" key="4">
    <source>
        <dbReference type="PROSITE" id="PS51459"/>
    </source>
</evidence>
<dbReference type="PANTHER" id="PTHR13504">
    <property type="entry name" value="FIDO DOMAIN-CONTAINING PROTEIN DDB_G0283145"/>
    <property type="match status" value="1"/>
</dbReference>
<dbReference type="InterPro" id="IPR036597">
    <property type="entry name" value="Fido-like_dom_sf"/>
</dbReference>
<feature type="domain" description="Fido" evidence="4">
    <location>
        <begin position="149"/>
        <end position="302"/>
    </location>
</feature>
<name>A0A0L7B661_BIFBR</name>
<feature type="binding site" evidence="1">
    <location>
        <position position="238"/>
    </location>
    <ligand>
        <name>ATP</name>
        <dbReference type="ChEBI" id="CHEBI:30616"/>
    </ligand>
</feature>
<feature type="binding site" evidence="1">
    <location>
        <begin position="243"/>
        <end position="249"/>
    </location>
    <ligand>
        <name>ATP</name>
        <dbReference type="ChEBI" id="CHEBI:30616"/>
    </ligand>
</feature>
<accession>A0A0L7B661</accession>
<dbReference type="GO" id="GO:0005524">
    <property type="term" value="F:ATP binding"/>
    <property type="evidence" value="ECO:0007669"/>
    <property type="project" value="UniProtKB-KW"/>
</dbReference>
<evidence type="ECO:0000313" key="5">
    <source>
        <dbReference type="EMBL" id="KOA42962.1"/>
    </source>
</evidence>
<organism evidence="5 6">
    <name type="scientific">Bifidobacterium breve MCC 1128</name>
    <dbReference type="NCBI Taxonomy" id="1365965"/>
    <lineage>
        <taxon>Bacteria</taxon>
        <taxon>Bacillati</taxon>
        <taxon>Actinomycetota</taxon>
        <taxon>Actinomycetes</taxon>
        <taxon>Bifidobacteriales</taxon>
        <taxon>Bifidobacteriaceae</taxon>
        <taxon>Bifidobacterium</taxon>
    </lineage>
</organism>
<feature type="binding site" evidence="1">
    <location>
        <position position="99"/>
    </location>
    <ligand>
        <name>ATP</name>
        <dbReference type="ChEBI" id="CHEBI:30616"/>
    </ligand>
</feature>
<dbReference type="InterPro" id="IPR003812">
    <property type="entry name" value="Fido"/>
</dbReference>
<sequence>MCIVSDMRKEMFTPDAPGELRRLSGEYATRYGLMQYDTYSFVPNPLGDYPTLSPRVMGVVSRASMALARLSELGEDLPNPDMLRRPTMRREAQSTSALEGTFEPLETVLAQDYEVGEDKSGLSESMREVLNYLDAAECGIGQIQAGHPISLSLIRELQQLLVKGTKSDNPQAGDIRSTQVFIGSPTRRIEDARFVPMPPGQDLDIAVRSLVDWWRSRNEPGLAVLDMAMFHYQFETMHPFTDGNGRIGRLLVLLQMMSRGLLSQPLLSVSPWFERRRPEYQDRLLGVSTKGDWENWILFFCQGVEESCEDALLRVKRLVNVRQKYRSLLDAHNYSGLSVQTAMYLIGQPTVTTRALRRRFGKSPSAVQHALSRLVSVGILRVYPSGRGNLYFAPDVHEVLSAPLGAEIDVSAPLMCERSE</sequence>
<gene>
    <name evidence="5" type="ORF">BBM1128_02000</name>
</gene>
<dbReference type="InterPro" id="IPR025758">
    <property type="entry name" value="Fic/DOC_N"/>
</dbReference>
<dbReference type="SUPFAM" id="SSF46785">
    <property type="entry name" value="Winged helix' DNA-binding domain"/>
    <property type="match status" value="1"/>
</dbReference>
<dbReference type="InterPro" id="IPR036390">
    <property type="entry name" value="WH_DNA-bd_sf"/>
</dbReference>
<proteinExistence type="predicted"/>
<dbReference type="Proteomes" id="UP000037193">
    <property type="component" value="Unassembled WGS sequence"/>
</dbReference>
<feature type="binding site" evidence="1">
    <location>
        <position position="280"/>
    </location>
    <ligand>
        <name>ATP</name>
        <dbReference type="ChEBI" id="CHEBI:30616"/>
    </ligand>
</feature>
<dbReference type="PATRIC" id="fig|1365965.3.peg.402"/>
<evidence type="ECO:0000256" key="2">
    <source>
        <dbReference type="PIRSR" id="PIRSR640198-1"/>
    </source>
</evidence>
<reference evidence="5 6" key="1">
    <citation type="journal article" date="2015" name="Int J Genomics">
        <title>Comparative Genomics Revealed Genetic Diversity and Species/Strain-Level Differences in Carbohydrate Metabolism of Three Probiotic Bifidobacterial Species.</title>
        <authorList>
            <person name="Odamaki T."/>
            <person name="Horigome A."/>
            <person name="Sugahara H."/>
            <person name="Hashikura N."/>
            <person name="Minami J."/>
            <person name="Xiao J.Z."/>
            <person name="Abe F."/>
        </authorList>
    </citation>
    <scope>NUCLEOTIDE SEQUENCE [LARGE SCALE GENOMIC DNA]</scope>
    <source>
        <strain evidence="5 6">MCC 1128</strain>
    </source>
</reference>
<dbReference type="InterPro" id="IPR040198">
    <property type="entry name" value="Fido_containing"/>
</dbReference>
<dbReference type="EMBL" id="AVQD01000003">
    <property type="protein sequence ID" value="KOA42962.1"/>
    <property type="molecule type" value="Genomic_DNA"/>
</dbReference>
<dbReference type="AlphaFoldDB" id="A0A0L7B661"/>
<keyword evidence="1" id="KW-0067">ATP-binding</keyword>
<protein>
    <submittedName>
        <fullName evidence="5">Cell filamentation protein Fic</fullName>
    </submittedName>
</protein>
<dbReference type="PANTHER" id="PTHR13504:SF38">
    <property type="entry name" value="FIDO DOMAIN-CONTAINING PROTEIN"/>
    <property type="match status" value="1"/>
</dbReference>